<feature type="compositionally biased region" description="Gly residues" evidence="2">
    <location>
        <begin position="251"/>
        <end position="305"/>
    </location>
</feature>
<name>A0A2J7ZZF3_9CHLO</name>
<dbReference type="Pfam" id="PF10033">
    <property type="entry name" value="ATG13"/>
    <property type="match status" value="1"/>
</dbReference>
<keyword evidence="1" id="KW-0072">Autophagy</keyword>
<feature type="domain" description="Autophagy-related protein 13 N-terminal" evidence="3">
    <location>
        <begin position="13"/>
        <end position="78"/>
    </location>
</feature>
<evidence type="ECO:0000259" key="3">
    <source>
        <dbReference type="Pfam" id="PF10033"/>
    </source>
</evidence>
<evidence type="ECO:0000256" key="1">
    <source>
        <dbReference type="ARBA" id="ARBA00023006"/>
    </source>
</evidence>
<feature type="compositionally biased region" description="Low complexity" evidence="2">
    <location>
        <begin position="149"/>
        <end position="170"/>
    </location>
</feature>
<dbReference type="InterPro" id="IPR018731">
    <property type="entry name" value="Atg13_N"/>
</dbReference>
<feature type="compositionally biased region" description="Low complexity" evidence="2">
    <location>
        <begin position="202"/>
        <end position="246"/>
    </location>
</feature>
<sequence>MADRLTIEHYVGEAFVKCGQVILGSRIPPAQQARPARDKRASRWFLLELDELDGAAKDVELWRKDISSPMVLEVSFSLPPPLGSPGGLGLGSGATTRRSSSGYGSTPSTPPIQSPVHPSGPASGRSGGGGGSSSGGGGGGGGASSYQRPPMSQLGPSQGQQPPYFRSGSSGNSGLGGAPLAAASSPSGPPPRPPGRSGGGAAAAPAAASAAAGPASAFAAAAAAAAASQQQQQQQHRPDGAAGAAADSEDGGGGAGGAGGGAQGGGGCEGGGGAEAGAAGGGEGGGDGGGEDGGGGRGSGSGAGLGQDRTYSAPVTIPWQWFPEAPNCLCFVSPVRYTLNFAMVPLGYYGGGAGPWNSLGGPPAGAAPRAVSGRDISSLATIRRPSWSSRSGSLDPSLASLGAAGIAQARERDVAVGAFVCLMAEAAPLAVAADHPSALELPGRRALEELGQLGERIRAALAGRTG</sequence>
<proteinExistence type="predicted"/>
<feature type="region of interest" description="Disordered" evidence="2">
    <location>
        <begin position="82"/>
        <end position="307"/>
    </location>
</feature>
<accession>A0A2J7ZZF3</accession>
<comment type="caution">
    <text evidence="4">The sequence shown here is derived from an EMBL/GenBank/DDBJ whole genome shotgun (WGS) entry which is preliminary data.</text>
</comment>
<dbReference type="OrthoDB" id="70161at2759"/>
<feature type="compositionally biased region" description="Low complexity" evidence="2">
    <location>
        <begin position="93"/>
        <end position="107"/>
    </location>
</feature>
<dbReference type="Proteomes" id="UP000236333">
    <property type="component" value="Unassembled WGS sequence"/>
</dbReference>
<protein>
    <recommendedName>
        <fullName evidence="3">Autophagy-related protein 13 N-terminal domain-containing protein</fullName>
    </recommendedName>
</protein>
<evidence type="ECO:0000256" key="2">
    <source>
        <dbReference type="SAM" id="MobiDB-lite"/>
    </source>
</evidence>
<reference evidence="4 5" key="1">
    <citation type="journal article" date="2017" name="Mol. Biol. Evol.">
        <title>The 4-celled Tetrabaena socialis nuclear genome reveals the essential components for genetic control of cell number at the origin of multicellularity in the volvocine lineage.</title>
        <authorList>
            <person name="Featherston J."/>
            <person name="Arakaki Y."/>
            <person name="Hanschen E.R."/>
            <person name="Ferris P.J."/>
            <person name="Michod R.E."/>
            <person name="Olson B.J.S.C."/>
            <person name="Nozaki H."/>
            <person name="Durand P.M."/>
        </authorList>
    </citation>
    <scope>NUCLEOTIDE SEQUENCE [LARGE SCALE GENOMIC DNA]</scope>
    <source>
        <strain evidence="4 5">NIES-571</strain>
    </source>
</reference>
<dbReference type="GO" id="GO:0034497">
    <property type="term" value="P:protein localization to phagophore assembly site"/>
    <property type="evidence" value="ECO:0007669"/>
    <property type="project" value="TreeGrafter"/>
</dbReference>
<dbReference type="EMBL" id="PGGS01000289">
    <property type="protein sequence ID" value="PNH05654.1"/>
    <property type="molecule type" value="Genomic_DNA"/>
</dbReference>
<dbReference type="AlphaFoldDB" id="A0A2J7ZZF3"/>
<organism evidence="4 5">
    <name type="scientific">Tetrabaena socialis</name>
    <dbReference type="NCBI Taxonomy" id="47790"/>
    <lineage>
        <taxon>Eukaryota</taxon>
        <taxon>Viridiplantae</taxon>
        <taxon>Chlorophyta</taxon>
        <taxon>core chlorophytes</taxon>
        <taxon>Chlorophyceae</taxon>
        <taxon>CS clade</taxon>
        <taxon>Chlamydomonadales</taxon>
        <taxon>Tetrabaenaceae</taxon>
        <taxon>Tetrabaena</taxon>
    </lineage>
</organism>
<dbReference type="GO" id="GO:0034727">
    <property type="term" value="P:piecemeal microautophagy of the nucleus"/>
    <property type="evidence" value="ECO:0007669"/>
    <property type="project" value="TreeGrafter"/>
</dbReference>
<dbReference type="GO" id="GO:0000423">
    <property type="term" value="P:mitophagy"/>
    <property type="evidence" value="ECO:0007669"/>
    <property type="project" value="TreeGrafter"/>
</dbReference>
<dbReference type="GO" id="GO:0000407">
    <property type="term" value="C:phagophore assembly site"/>
    <property type="evidence" value="ECO:0007669"/>
    <property type="project" value="TreeGrafter"/>
</dbReference>
<evidence type="ECO:0000313" key="5">
    <source>
        <dbReference type="Proteomes" id="UP000236333"/>
    </source>
</evidence>
<dbReference type="InterPro" id="IPR040182">
    <property type="entry name" value="ATG13"/>
</dbReference>
<feature type="compositionally biased region" description="Gly residues" evidence="2">
    <location>
        <begin position="125"/>
        <end position="143"/>
    </location>
</feature>
<keyword evidence="5" id="KW-1185">Reference proteome</keyword>
<dbReference type="GO" id="GO:0005829">
    <property type="term" value="C:cytosol"/>
    <property type="evidence" value="ECO:0007669"/>
    <property type="project" value="TreeGrafter"/>
</dbReference>
<dbReference type="PANTHER" id="PTHR13430">
    <property type="match status" value="1"/>
</dbReference>
<dbReference type="PANTHER" id="PTHR13430:SF4">
    <property type="entry name" value="AUTOPHAGY-RELATED PROTEIN 13"/>
    <property type="match status" value="1"/>
</dbReference>
<gene>
    <name evidence="4" type="ORF">TSOC_008059</name>
</gene>
<evidence type="ECO:0000313" key="4">
    <source>
        <dbReference type="EMBL" id="PNH05654.1"/>
    </source>
</evidence>
<dbReference type="Gene3D" id="3.30.900.10">
    <property type="entry name" value="HORMA domain"/>
    <property type="match status" value="1"/>
</dbReference>
<dbReference type="InterPro" id="IPR036570">
    <property type="entry name" value="HORMA_dom_sf"/>
</dbReference>
<dbReference type="GO" id="GO:1990316">
    <property type="term" value="C:Atg1/ULK1 kinase complex"/>
    <property type="evidence" value="ECO:0007669"/>
    <property type="project" value="InterPro"/>
</dbReference>